<comment type="caution">
    <text evidence="1">The sequence shown here is derived from an EMBL/GenBank/DDBJ whole genome shotgun (WGS) entry which is preliminary data.</text>
</comment>
<accession>A0A9D9E8R4</accession>
<dbReference type="Proteomes" id="UP000823633">
    <property type="component" value="Unassembled WGS sequence"/>
</dbReference>
<sequence>METAFNMRHRLMCVLEKVLDDEVLSGKVELDETYVDSIRKGVGRGRDAYLASRLCLESSPWA</sequence>
<protein>
    <submittedName>
        <fullName evidence="1">Uncharacterized protein</fullName>
    </submittedName>
</protein>
<dbReference type="EMBL" id="JADIMU010000042">
    <property type="protein sequence ID" value="MBO8443391.1"/>
    <property type="molecule type" value="Genomic_DNA"/>
</dbReference>
<gene>
    <name evidence="1" type="ORF">IAC42_06490</name>
</gene>
<organism evidence="1 2">
    <name type="scientific">Candidatus Aphodenecus pullistercoris</name>
    <dbReference type="NCBI Taxonomy" id="2840669"/>
    <lineage>
        <taxon>Bacteria</taxon>
        <taxon>Pseudomonadati</taxon>
        <taxon>Spirochaetota</taxon>
        <taxon>Spirochaetia</taxon>
        <taxon>Spirochaetales</taxon>
        <taxon>Candidatus Aphodenecus</taxon>
    </lineage>
</organism>
<evidence type="ECO:0000313" key="1">
    <source>
        <dbReference type="EMBL" id="MBO8443391.1"/>
    </source>
</evidence>
<reference evidence="1" key="2">
    <citation type="journal article" date="2021" name="PeerJ">
        <title>Extensive microbial diversity within the chicken gut microbiome revealed by metagenomics and culture.</title>
        <authorList>
            <person name="Gilroy R."/>
            <person name="Ravi A."/>
            <person name="Getino M."/>
            <person name="Pursley I."/>
            <person name="Horton D.L."/>
            <person name="Alikhan N.F."/>
            <person name="Baker D."/>
            <person name="Gharbi K."/>
            <person name="Hall N."/>
            <person name="Watson M."/>
            <person name="Adriaenssens E.M."/>
            <person name="Foster-Nyarko E."/>
            <person name="Jarju S."/>
            <person name="Secka A."/>
            <person name="Antonio M."/>
            <person name="Oren A."/>
            <person name="Chaudhuri R.R."/>
            <person name="La Ragione R."/>
            <person name="Hildebrand F."/>
            <person name="Pallen M.J."/>
        </authorList>
    </citation>
    <scope>NUCLEOTIDE SEQUENCE</scope>
    <source>
        <strain evidence="1">11167</strain>
    </source>
</reference>
<evidence type="ECO:0000313" key="2">
    <source>
        <dbReference type="Proteomes" id="UP000823633"/>
    </source>
</evidence>
<name>A0A9D9E8R4_9SPIR</name>
<reference evidence="1" key="1">
    <citation type="submission" date="2020-10" db="EMBL/GenBank/DDBJ databases">
        <authorList>
            <person name="Gilroy R."/>
        </authorList>
    </citation>
    <scope>NUCLEOTIDE SEQUENCE</scope>
    <source>
        <strain evidence="1">11167</strain>
    </source>
</reference>
<dbReference type="AlphaFoldDB" id="A0A9D9E8R4"/>
<proteinExistence type="predicted"/>